<evidence type="ECO:0000313" key="3">
    <source>
        <dbReference type="EMBL" id="KAG1809925.1"/>
    </source>
</evidence>
<evidence type="ECO:0000256" key="2">
    <source>
        <dbReference type="SAM" id="Phobius"/>
    </source>
</evidence>
<organism evidence="3 4">
    <name type="scientific">Suillus plorans</name>
    <dbReference type="NCBI Taxonomy" id="116603"/>
    <lineage>
        <taxon>Eukaryota</taxon>
        <taxon>Fungi</taxon>
        <taxon>Dikarya</taxon>
        <taxon>Basidiomycota</taxon>
        <taxon>Agaricomycotina</taxon>
        <taxon>Agaricomycetes</taxon>
        <taxon>Agaricomycetidae</taxon>
        <taxon>Boletales</taxon>
        <taxon>Suillineae</taxon>
        <taxon>Suillaceae</taxon>
        <taxon>Suillus</taxon>
    </lineage>
</organism>
<feature type="transmembrane region" description="Helical" evidence="2">
    <location>
        <begin position="228"/>
        <end position="252"/>
    </location>
</feature>
<feature type="transmembrane region" description="Helical" evidence="2">
    <location>
        <begin position="63"/>
        <end position="83"/>
    </location>
</feature>
<dbReference type="AlphaFoldDB" id="A0A9P7E3M3"/>
<dbReference type="Proteomes" id="UP000719766">
    <property type="component" value="Unassembled WGS sequence"/>
</dbReference>
<keyword evidence="4" id="KW-1185">Reference proteome</keyword>
<feature type="transmembrane region" description="Helical" evidence="2">
    <location>
        <begin position="103"/>
        <end position="124"/>
    </location>
</feature>
<evidence type="ECO:0000256" key="1">
    <source>
        <dbReference type="SAM" id="MobiDB-lite"/>
    </source>
</evidence>
<comment type="caution">
    <text evidence="3">The sequence shown here is derived from an EMBL/GenBank/DDBJ whole genome shotgun (WGS) entry which is preliminary data.</text>
</comment>
<feature type="transmembrane region" description="Helical" evidence="2">
    <location>
        <begin position="29"/>
        <end position="51"/>
    </location>
</feature>
<reference evidence="3" key="1">
    <citation type="journal article" date="2020" name="New Phytol.">
        <title>Comparative genomics reveals dynamic genome evolution in host specialist ectomycorrhizal fungi.</title>
        <authorList>
            <person name="Lofgren L.A."/>
            <person name="Nguyen N.H."/>
            <person name="Vilgalys R."/>
            <person name="Ruytinx J."/>
            <person name="Liao H.L."/>
            <person name="Branco S."/>
            <person name="Kuo A."/>
            <person name="LaButti K."/>
            <person name="Lipzen A."/>
            <person name="Andreopoulos W."/>
            <person name="Pangilinan J."/>
            <person name="Riley R."/>
            <person name="Hundley H."/>
            <person name="Na H."/>
            <person name="Barry K."/>
            <person name="Grigoriev I.V."/>
            <person name="Stajich J.E."/>
            <person name="Kennedy P.G."/>
        </authorList>
    </citation>
    <scope>NUCLEOTIDE SEQUENCE</scope>
    <source>
        <strain evidence="3">S12</strain>
    </source>
</reference>
<dbReference type="EMBL" id="JABBWE010000001">
    <property type="protein sequence ID" value="KAG1809925.1"/>
    <property type="molecule type" value="Genomic_DNA"/>
</dbReference>
<name>A0A9P7E3M3_9AGAM</name>
<dbReference type="RefSeq" id="XP_041167590.1">
    <property type="nucleotide sequence ID" value="XM_041299294.1"/>
</dbReference>
<dbReference type="OrthoDB" id="2548432at2759"/>
<dbReference type="GeneID" id="64593058"/>
<gene>
    <name evidence="3" type="ORF">HD556DRAFT_1280723</name>
</gene>
<evidence type="ECO:0000313" key="4">
    <source>
        <dbReference type="Proteomes" id="UP000719766"/>
    </source>
</evidence>
<proteinExistence type="predicted"/>
<feature type="transmembrane region" description="Helical" evidence="2">
    <location>
        <begin position="264"/>
        <end position="284"/>
    </location>
</feature>
<protein>
    <submittedName>
        <fullName evidence="3">Uncharacterized protein</fullName>
    </submittedName>
</protein>
<accession>A0A9P7E3M3</accession>
<keyword evidence="2" id="KW-0812">Transmembrane</keyword>
<keyword evidence="2" id="KW-1133">Transmembrane helix</keyword>
<feature type="region of interest" description="Disordered" evidence="1">
    <location>
        <begin position="333"/>
        <end position="356"/>
    </location>
</feature>
<sequence length="356" mass="39096">MITLASQSNVSIPLPPPGTNYLATLKLSIPWLLTGTVLSSLLIPILIALLVFSTPQTRRHPIFMFNMLGVLLGLAEGALNIYLEVHTILSPTVAESKAAVIAYTAVAFFGPLVAEITLVIRLTVVYPRRTTPKVKFWSLLLVPITLKVIRAINMSIFLHYYVVAVTSAGDSIAAGESLWGDWQTKFEWILQAVDNAFVSFMFLHRLTRNTSASEGVIRPRAIAKRLQGLFVIALCNFVFPVVLNIIQLGLIFSSTTSFFQTSMVYMVNNYVNIIGVVFATIWSIGSRKLESSLPPITSRSLSTSDSTINPGRMRIDSHNFKSVNLVESIELQGQKHRTPADKGAPQAASQGKDGYV</sequence>
<keyword evidence="2" id="KW-0472">Membrane</keyword>